<dbReference type="EMBL" id="QOKV01000032">
    <property type="protein sequence ID" value="KAA0677751.1"/>
    <property type="molecule type" value="Genomic_DNA"/>
</dbReference>
<feature type="transmembrane region" description="Helical" evidence="1">
    <location>
        <begin position="44"/>
        <end position="60"/>
    </location>
</feature>
<dbReference type="PANTHER" id="PTHR38602:SF1">
    <property type="entry name" value="INNER MEMBRANE PROTEIN"/>
    <property type="match status" value="1"/>
</dbReference>
<keyword evidence="1" id="KW-1133">Transmembrane helix</keyword>
<dbReference type="Pfam" id="PF09838">
    <property type="entry name" value="DUF2065"/>
    <property type="match status" value="1"/>
</dbReference>
<dbReference type="RefSeq" id="WP_149167919.1">
    <property type="nucleotide sequence ID" value="NZ_QOKV01000032.1"/>
</dbReference>
<dbReference type="InterPro" id="IPR019201">
    <property type="entry name" value="DUF2065"/>
</dbReference>
<keyword evidence="1" id="KW-0472">Membrane</keyword>
<name>A0A6L3ASB8_AZOBR</name>
<evidence type="ECO:0000313" key="2">
    <source>
        <dbReference type="EMBL" id="KAA0677751.1"/>
    </source>
</evidence>
<dbReference type="PANTHER" id="PTHR38602">
    <property type="entry name" value="INNER MEMBRANE PROTEIN-RELATED"/>
    <property type="match status" value="1"/>
</dbReference>
<sequence length="62" mass="6763">MTDFLTALALVLVIEGVLYALFPTAMRRLIVEALTMPENRLRTVGLATAMVGVGFVWLLRGA</sequence>
<protein>
    <submittedName>
        <fullName evidence="2">DUF2065 domain-containing protein</fullName>
    </submittedName>
</protein>
<evidence type="ECO:0000313" key="3">
    <source>
        <dbReference type="Proteomes" id="UP000476837"/>
    </source>
</evidence>
<reference evidence="2 3" key="1">
    <citation type="submission" date="2018-07" db="EMBL/GenBank/DDBJ databases">
        <title>Genome sequence of Roseomonas fauriae ATCC 49958.</title>
        <authorList>
            <person name="Sant'Anna F.H."/>
            <person name="Baldani J.I."/>
            <person name="Zilli J.E."/>
            <person name="Reis V.M."/>
            <person name="Hartmann A."/>
            <person name="Cruz L."/>
            <person name="de Souza E.M."/>
            <person name="de Oliveira Pedrosa F."/>
            <person name="Passaglia L.M.P."/>
        </authorList>
    </citation>
    <scope>NUCLEOTIDE SEQUENCE [LARGE SCALE GENOMIC DNA]</scope>
    <source>
        <strain evidence="2 3">ATCC 49958</strain>
    </source>
</reference>
<evidence type="ECO:0000256" key="1">
    <source>
        <dbReference type="SAM" id="Phobius"/>
    </source>
</evidence>
<organism evidence="2 3">
    <name type="scientific">Azospirillum brasilense</name>
    <dbReference type="NCBI Taxonomy" id="192"/>
    <lineage>
        <taxon>Bacteria</taxon>
        <taxon>Pseudomonadati</taxon>
        <taxon>Pseudomonadota</taxon>
        <taxon>Alphaproteobacteria</taxon>
        <taxon>Rhodospirillales</taxon>
        <taxon>Azospirillaceae</taxon>
        <taxon>Azospirillum</taxon>
    </lineage>
</organism>
<keyword evidence="1" id="KW-0812">Transmembrane</keyword>
<accession>A0A6L3ASB8</accession>
<proteinExistence type="predicted"/>
<dbReference type="Proteomes" id="UP000476837">
    <property type="component" value="Unassembled WGS sequence"/>
</dbReference>
<dbReference type="AlphaFoldDB" id="A0A6L3ASB8"/>
<gene>
    <name evidence="2" type="ORF">DS837_28905</name>
</gene>
<comment type="caution">
    <text evidence="2">The sequence shown here is derived from an EMBL/GenBank/DDBJ whole genome shotgun (WGS) entry which is preliminary data.</text>
</comment>